<reference evidence="2 3" key="1">
    <citation type="submission" date="2023-12" db="EMBL/GenBank/DDBJ databases">
        <title>Thiobacillus sedimentum sp. nov., a chemolithoautotrophic sulfur-oxidizing bacterium isolated from freshwater sediment.</title>
        <authorList>
            <person name="Luo J."/>
            <person name="Dai C."/>
        </authorList>
    </citation>
    <scope>NUCLEOTIDE SEQUENCE [LARGE SCALE GENOMIC DNA]</scope>
    <source>
        <strain evidence="2 3">SCUT-2</strain>
    </source>
</reference>
<dbReference type="Proteomes" id="UP001334732">
    <property type="component" value="Chromosome"/>
</dbReference>
<proteinExistence type="predicted"/>
<organism evidence="2 3">
    <name type="scientific">Thiobacillus sedimenti</name>
    <dbReference type="NCBI Taxonomy" id="3110231"/>
    <lineage>
        <taxon>Bacteria</taxon>
        <taxon>Pseudomonadati</taxon>
        <taxon>Pseudomonadota</taxon>
        <taxon>Betaproteobacteria</taxon>
        <taxon>Nitrosomonadales</taxon>
        <taxon>Thiobacillaceae</taxon>
        <taxon>Thiobacillus</taxon>
    </lineage>
</organism>
<dbReference type="EMBL" id="CP141769">
    <property type="protein sequence ID" value="WRS39403.1"/>
    <property type="molecule type" value="Genomic_DNA"/>
</dbReference>
<protein>
    <submittedName>
        <fullName evidence="2">Uncharacterized protein</fullName>
    </submittedName>
</protein>
<evidence type="ECO:0000313" key="2">
    <source>
        <dbReference type="EMBL" id="WRS39403.1"/>
    </source>
</evidence>
<gene>
    <name evidence="2" type="ORF">VA613_00625</name>
</gene>
<evidence type="ECO:0000313" key="3">
    <source>
        <dbReference type="Proteomes" id="UP001334732"/>
    </source>
</evidence>
<evidence type="ECO:0000256" key="1">
    <source>
        <dbReference type="SAM" id="MobiDB-lite"/>
    </source>
</evidence>
<accession>A0ABZ1CJ40</accession>
<dbReference type="RefSeq" id="WP_324779934.1">
    <property type="nucleotide sequence ID" value="NZ_CP141769.1"/>
</dbReference>
<name>A0ABZ1CJ40_9PROT</name>
<keyword evidence="3" id="KW-1185">Reference proteome</keyword>
<sequence length="66" mass="7874">MEFDKVPEWAAWLAQDADGTWWAYEAEPNKQDRGWYENEVGRIQRLGQTAPPPDWEATLRRWPPRC</sequence>
<feature type="region of interest" description="Disordered" evidence="1">
    <location>
        <begin position="46"/>
        <end position="66"/>
    </location>
</feature>